<reference evidence="1 2" key="1">
    <citation type="submission" date="2018-09" db="EMBL/GenBank/DDBJ databases">
        <title>Altererythrobacter spongiae sp. nov., isolated from a marine sponge.</title>
        <authorList>
            <person name="Zhuang L."/>
            <person name="Luo L."/>
        </authorList>
    </citation>
    <scope>NUCLEOTIDE SEQUENCE [LARGE SCALE GENOMIC DNA]</scope>
    <source>
        <strain evidence="1 2">HN-Y73</strain>
    </source>
</reference>
<dbReference type="OrthoDB" id="7408098at2"/>
<name>A0A420EAM5_9SPHN</name>
<protein>
    <submittedName>
        <fullName evidence="1">Uncharacterized protein</fullName>
    </submittedName>
</protein>
<organism evidence="1 2">
    <name type="scientific">Altericroceibacterium spongiae</name>
    <dbReference type="NCBI Taxonomy" id="2320269"/>
    <lineage>
        <taxon>Bacteria</taxon>
        <taxon>Pseudomonadati</taxon>
        <taxon>Pseudomonadota</taxon>
        <taxon>Alphaproteobacteria</taxon>
        <taxon>Sphingomonadales</taxon>
        <taxon>Erythrobacteraceae</taxon>
        <taxon>Altericroceibacterium</taxon>
    </lineage>
</organism>
<accession>A0A420EAM5</accession>
<dbReference type="Proteomes" id="UP000284395">
    <property type="component" value="Unassembled WGS sequence"/>
</dbReference>
<sequence length="157" mass="16498">MDIDDTALASINEGRSRNFLSPTGPFKVDDGDGVKDNIARREAEDGERYALNVIFPAYADRTGAHHPRQTETVEVTMPGGDYGAGEMAGRTFGYSSRGLLGAAESAPKIMAQSVLPGAAVEAKESGNPIARIQEQVAASVAAEGETRRAESFPGGVE</sequence>
<gene>
    <name evidence="1" type="ORF">D6851_15700</name>
</gene>
<evidence type="ECO:0000313" key="1">
    <source>
        <dbReference type="EMBL" id="RKF17703.1"/>
    </source>
</evidence>
<evidence type="ECO:0000313" key="2">
    <source>
        <dbReference type="Proteomes" id="UP000284395"/>
    </source>
</evidence>
<comment type="caution">
    <text evidence="1">The sequence shown here is derived from an EMBL/GenBank/DDBJ whole genome shotgun (WGS) entry which is preliminary data.</text>
</comment>
<proteinExistence type="predicted"/>
<keyword evidence="2" id="KW-1185">Reference proteome</keyword>
<dbReference type="RefSeq" id="WP_120325856.1">
    <property type="nucleotide sequence ID" value="NZ_RAPF01000012.1"/>
</dbReference>
<dbReference type="AlphaFoldDB" id="A0A420EAM5"/>
<dbReference type="EMBL" id="RAPF01000012">
    <property type="protein sequence ID" value="RKF17703.1"/>
    <property type="molecule type" value="Genomic_DNA"/>
</dbReference>